<dbReference type="Proteomes" id="UP000284338">
    <property type="component" value="Unassembled WGS sequence"/>
</dbReference>
<evidence type="ECO:0000313" key="3">
    <source>
        <dbReference type="Proteomes" id="UP000284338"/>
    </source>
</evidence>
<gene>
    <name evidence="2" type="ORF">D4100_22930</name>
</gene>
<proteinExistence type="predicted"/>
<reference evidence="2 3" key="1">
    <citation type="submission" date="2018-09" db="EMBL/GenBank/DDBJ databases">
        <title>Draft genome of a novel serratia sp. strain with antifungal activity.</title>
        <authorList>
            <person name="Dichmann S.I."/>
            <person name="Park B.P."/>
            <person name="Pathiraja D."/>
            <person name="Choi I.-G."/>
            <person name="Stougaard P."/>
            <person name="Hennessy R.C."/>
        </authorList>
    </citation>
    <scope>NUCLEOTIDE SEQUENCE [LARGE SCALE GENOMIC DNA]</scope>
    <source>
        <strain evidence="2 3">S40</strain>
    </source>
</reference>
<dbReference type="Pfam" id="PF03756">
    <property type="entry name" value="AfsA"/>
    <property type="match status" value="1"/>
</dbReference>
<dbReference type="EMBL" id="QYYG01000010">
    <property type="protein sequence ID" value="RJF53334.1"/>
    <property type="molecule type" value="Genomic_DNA"/>
</dbReference>
<dbReference type="AlphaFoldDB" id="A0AA92X4E5"/>
<evidence type="ECO:0000259" key="1">
    <source>
        <dbReference type="Pfam" id="PF03756"/>
    </source>
</evidence>
<name>A0AA92X4E5_9GAMM</name>
<accession>A0AA92X4E5</accession>
<protein>
    <recommendedName>
        <fullName evidence="1">A-factor biosynthesis hotdog domain-containing protein</fullName>
    </recommendedName>
</protein>
<evidence type="ECO:0000313" key="2">
    <source>
        <dbReference type="EMBL" id="RJF53334.1"/>
    </source>
</evidence>
<keyword evidence="3" id="KW-1185">Reference proteome</keyword>
<organism evidence="2 3">
    <name type="scientific">Serratia inhibens</name>
    <dbReference type="NCBI Taxonomy" id="2338073"/>
    <lineage>
        <taxon>Bacteria</taxon>
        <taxon>Pseudomonadati</taxon>
        <taxon>Pseudomonadota</taxon>
        <taxon>Gammaproteobacteria</taxon>
        <taxon>Enterobacterales</taxon>
        <taxon>Yersiniaceae</taxon>
        <taxon>Serratia</taxon>
    </lineage>
</organism>
<sequence>MAKKMMVVGDKFYEFAKGKNAVTVSQLELITQIPANIIDGKSEFFPGQGIRDDFLQKIFENQEKNKHHNNNIDLSGLRMSVEKNTYSHKFVSSNTLIGRCSQLAENSFSLHLLIDERCELMADHQTGQHVQGMLLVEACRQTFIAVTEEFYMGDKVNSSYYVINNMNIDFSNFLFPLPATIHYELMEKDINERRARFKANVSILQNKLLCSSMSVSFTVYPSEVINAKESEMASATASAILNALNNDSYAERGAMHV</sequence>
<comment type="caution">
    <text evidence="2">The sequence shown here is derived from an EMBL/GenBank/DDBJ whole genome shotgun (WGS) entry which is preliminary data.</text>
</comment>
<dbReference type="RefSeq" id="WP_119805336.1">
    <property type="nucleotide sequence ID" value="NZ_QYYG01000010.1"/>
</dbReference>
<feature type="domain" description="A-factor biosynthesis hotdog" evidence="1">
    <location>
        <begin position="88"/>
        <end position="218"/>
    </location>
</feature>
<dbReference type="InterPro" id="IPR005509">
    <property type="entry name" value="AfsA_hotdog_dom"/>
</dbReference>